<feature type="domain" description="Major facilitator superfamily (MFS) profile" evidence="9">
    <location>
        <begin position="1"/>
        <end position="154"/>
    </location>
</feature>
<feature type="transmembrane region" description="Helical" evidence="8">
    <location>
        <begin position="99"/>
        <end position="123"/>
    </location>
</feature>
<dbReference type="GO" id="GO:0005351">
    <property type="term" value="F:carbohydrate:proton symporter activity"/>
    <property type="evidence" value="ECO:0007669"/>
    <property type="project" value="TreeGrafter"/>
</dbReference>
<dbReference type="PANTHER" id="PTHR48022:SF39">
    <property type="entry name" value="MONOSACCHARIDE TRANSPORTER, PUTATIVE-RELATED"/>
    <property type="match status" value="1"/>
</dbReference>
<dbReference type="SUPFAM" id="SSF103473">
    <property type="entry name" value="MFS general substrate transporter"/>
    <property type="match status" value="1"/>
</dbReference>
<dbReference type="PRINTS" id="PR00171">
    <property type="entry name" value="SUGRTRNSPORT"/>
</dbReference>
<dbReference type="OrthoDB" id="2241241at2759"/>
<evidence type="ECO:0000256" key="5">
    <source>
        <dbReference type="ARBA" id="ARBA00022989"/>
    </source>
</evidence>
<dbReference type="AlphaFoldDB" id="A0A3D8S1P2"/>
<keyword evidence="5 8" id="KW-1133">Transmembrane helix</keyword>
<reference evidence="10 11" key="1">
    <citation type="journal article" date="2018" name="IMA Fungus">
        <title>IMA Genome-F 9: Draft genome sequence of Annulohypoxylon stygium, Aspergillus mulundensis, Berkeleyomyces basicola (syn. Thielaviopsis basicola), Ceratocystis smalleyi, two Cercospora beticola strains, Coleophoma cylindrospora, Fusarium fracticaudum, Phialophora cf. hyalina, and Morchella septimelata.</title>
        <authorList>
            <person name="Wingfield B.D."/>
            <person name="Bills G.F."/>
            <person name="Dong Y."/>
            <person name="Huang W."/>
            <person name="Nel W.J."/>
            <person name="Swalarsk-Parry B.S."/>
            <person name="Vaghefi N."/>
            <person name="Wilken P.M."/>
            <person name="An Z."/>
            <person name="de Beer Z.W."/>
            <person name="De Vos L."/>
            <person name="Chen L."/>
            <person name="Duong T.A."/>
            <person name="Gao Y."/>
            <person name="Hammerbacher A."/>
            <person name="Kikkert J.R."/>
            <person name="Li Y."/>
            <person name="Li H."/>
            <person name="Li K."/>
            <person name="Li Q."/>
            <person name="Liu X."/>
            <person name="Ma X."/>
            <person name="Naidoo K."/>
            <person name="Pethybridge S.J."/>
            <person name="Sun J."/>
            <person name="Steenkamp E.T."/>
            <person name="van der Nest M.A."/>
            <person name="van Wyk S."/>
            <person name="Wingfield M.J."/>
            <person name="Xiong C."/>
            <person name="Yue Q."/>
            <person name="Zhang X."/>
        </authorList>
    </citation>
    <scope>NUCLEOTIDE SEQUENCE [LARGE SCALE GENOMIC DNA]</scope>
    <source>
        <strain evidence="10 11">BP6252</strain>
    </source>
</reference>
<protein>
    <recommendedName>
        <fullName evidence="9">Major facilitator superfamily (MFS) profile domain-containing protein</fullName>
    </recommendedName>
</protein>
<dbReference type="Gene3D" id="1.20.1250.20">
    <property type="entry name" value="MFS general substrate transporter like domains"/>
    <property type="match status" value="1"/>
</dbReference>
<dbReference type="Proteomes" id="UP000256645">
    <property type="component" value="Unassembled WGS sequence"/>
</dbReference>
<evidence type="ECO:0000256" key="6">
    <source>
        <dbReference type="ARBA" id="ARBA00023136"/>
    </source>
</evidence>
<evidence type="ECO:0000256" key="4">
    <source>
        <dbReference type="ARBA" id="ARBA00022692"/>
    </source>
</evidence>
<feature type="transmembrane region" description="Helical" evidence="8">
    <location>
        <begin position="129"/>
        <end position="150"/>
    </location>
</feature>
<dbReference type="InterPro" id="IPR005828">
    <property type="entry name" value="MFS_sugar_transport-like"/>
</dbReference>
<feature type="region of interest" description="Disordered" evidence="7">
    <location>
        <begin position="234"/>
        <end position="256"/>
    </location>
</feature>
<feature type="transmembrane region" description="Helical" evidence="8">
    <location>
        <begin position="62"/>
        <end position="87"/>
    </location>
</feature>
<dbReference type="PANTHER" id="PTHR48022">
    <property type="entry name" value="PLASTIDIC GLUCOSE TRANSPORTER 4"/>
    <property type="match status" value="1"/>
</dbReference>
<organism evidence="10 11">
    <name type="scientific">Coleophoma cylindrospora</name>
    <dbReference type="NCBI Taxonomy" id="1849047"/>
    <lineage>
        <taxon>Eukaryota</taxon>
        <taxon>Fungi</taxon>
        <taxon>Dikarya</taxon>
        <taxon>Ascomycota</taxon>
        <taxon>Pezizomycotina</taxon>
        <taxon>Leotiomycetes</taxon>
        <taxon>Helotiales</taxon>
        <taxon>Dermateaceae</taxon>
        <taxon>Coleophoma</taxon>
    </lineage>
</organism>
<comment type="subcellular location">
    <subcellularLocation>
        <location evidence="1">Membrane</location>
        <topology evidence="1">Multi-pass membrane protein</topology>
    </subcellularLocation>
</comment>
<dbReference type="InterPro" id="IPR003663">
    <property type="entry name" value="Sugar/inositol_transpt"/>
</dbReference>
<evidence type="ECO:0000256" key="8">
    <source>
        <dbReference type="SAM" id="Phobius"/>
    </source>
</evidence>
<comment type="similarity">
    <text evidence="2">Belongs to the major facilitator superfamily. Sugar transporter (TC 2.A.1.1) family.</text>
</comment>
<keyword evidence="4 8" id="KW-0812">Transmembrane</keyword>
<keyword evidence="11" id="KW-1185">Reference proteome</keyword>
<evidence type="ECO:0000256" key="1">
    <source>
        <dbReference type="ARBA" id="ARBA00004141"/>
    </source>
</evidence>
<dbReference type="InterPro" id="IPR020846">
    <property type="entry name" value="MFS_dom"/>
</dbReference>
<proteinExistence type="inferred from homology"/>
<evidence type="ECO:0000256" key="7">
    <source>
        <dbReference type="SAM" id="MobiDB-lite"/>
    </source>
</evidence>
<feature type="transmembrane region" description="Helical" evidence="8">
    <location>
        <begin position="27"/>
        <end position="50"/>
    </location>
</feature>
<dbReference type="EMBL" id="PDLM01000004">
    <property type="protein sequence ID" value="RDW80011.1"/>
    <property type="molecule type" value="Genomic_DNA"/>
</dbReference>
<comment type="caution">
    <text evidence="10">The sequence shown here is derived from an EMBL/GenBank/DDBJ whole genome shotgun (WGS) entry which is preliminary data.</text>
</comment>
<keyword evidence="3" id="KW-0813">Transport</keyword>
<dbReference type="GO" id="GO:0016020">
    <property type="term" value="C:membrane"/>
    <property type="evidence" value="ECO:0007669"/>
    <property type="project" value="UniProtKB-SubCell"/>
</dbReference>
<dbReference type="Pfam" id="PF00083">
    <property type="entry name" value="Sugar_tr"/>
    <property type="match status" value="1"/>
</dbReference>
<dbReference type="InterPro" id="IPR050360">
    <property type="entry name" value="MFS_Sugar_Transporters"/>
</dbReference>
<dbReference type="InterPro" id="IPR036259">
    <property type="entry name" value="MFS_trans_sf"/>
</dbReference>
<evidence type="ECO:0000313" key="10">
    <source>
        <dbReference type="EMBL" id="RDW80011.1"/>
    </source>
</evidence>
<sequence length="256" mass="28527">MILGGVNFGSTILGVWMAKRFPRRESLWIAALWQFMCFMVFASVGHFLFLNAPEGSSQAKTAGTVMIVFACLFIVGFATTWGPLVWACIGEMFPYRYRAVAMAFATSANWFWNFMLAFFTPFITGDINYMYGYVFAGCNLLAFFLVYFFLIESSGKTLEEVDAMYLLHVRPIGSGKFEFDDATRESLSQNINTDAMHLETRGGKIQKKTEAGEGGVIQDEGLPVDHSHVTDMQHGQQPAQLSGALRGKSYTGPMAR</sequence>
<keyword evidence="6 8" id="KW-0472">Membrane</keyword>
<evidence type="ECO:0000256" key="2">
    <source>
        <dbReference type="ARBA" id="ARBA00010992"/>
    </source>
</evidence>
<name>A0A3D8S1P2_9HELO</name>
<evidence type="ECO:0000313" key="11">
    <source>
        <dbReference type="Proteomes" id="UP000256645"/>
    </source>
</evidence>
<accession>A0A3D8S1P2</accession>
<evidence type="ECO:0000259" key="9">
    <source>
        <dbReference type="PROSITE" id="PS50850"/>
    </source>
</evidence>
<gene>
    <name evidence="10" type="ORF">BP6252_04649</name>
</gene>
<dbReference type="PROSITE" id="PS50850">
    <property type="entry name" value="MFS"/>
    <property type="match status" value="1"/>
</dbReference>
<evidence type="ECO:0000256" key="3">
    <source>
        <dbReference type="ARBA" id="ARBA00022448"/>
    </source>
</evidence>